<keyword evidence="7 9" id="KW-0560">Oxidoreductase</keyword>
<dbReference type="PANTHER" id="PTHR43380:SF1">
    <property type="entry name" value="2-OXOISOVALERATE DEHYDROGENASE SUBUNIT ALPHA, MITOCHONDRIAL"/>
    <property type="match status" value="1"/>
</dbReference>
<name>A0A3E2H6N3_SCYLI</name>
<dbReference type="GO" id="GO:0005759">
    <property type="term" value="C:mitochondrial matrix"/>
    <property type="evidence" value="ECO:0007669"/>
    <property type="project" value="UniProtKB-SubCell"/>
</dbReference>
<evidence type="ECO:0000256" key="7">
    <source>
        <dbReference type="ARBA" id="ARBA00023002"/>
    </source>
</evidence>
<evidence type="ECO:0000256" key="5">
    <source>
        <dbReference type="ARBA" id="ARBA00022946"/>
    </source>
</evidence>
<proteinExistence type="inferred from homology"/>
<dbReference type="AlphaFoldDB" id="A0A3E2H6N3"/>
<evidence type="ECO:0000313" key="12">
    <source>
        <dbReference type="Proteomes" id="UP000258309"/>
    </source>
</evidence>
<dbReference type="OMA" id="VLPYYRD"/>
<keyword evidence="4" id="KW-0479">Metal-binding</keyword>
<keyword evidence="8" id="KW-0496">Mitochondrion</keyword>
<gene>
    <name evidence="11" type="ORF">B7463_g7387</name>
</gene>
<protein>
    <recommendedName>
        <fullName evidence="9">2-oxoisovalerate dehydrogenase subunit alpha</fullName>
        <ecNumber evidence="9">1.2.4.4</ecNumber>
    </recommendedName>
    <alternativeName>
        <fullName evidence="9">Branched-chain alpha-keto acid dehydrogenase E1 component alpha chain</fullName>
    </alternativeName>
</protein>
<feature type="domain" description="Dehydrogenase E1 component" evidence="10">
    <location>
        <begin position="101"/>
        <end position="408"/>
    </location>
</feature>
<dbReference type="SUPFAM" id="SSF52518">
    <property type="entry name" value="Thiamin diphosphate-binding fold (THDP-binding)"/>
    <property type="match status" value="1"/>
</dbReference>
<evidence type="ECO:0000256" key="9">
    <source>
        <dbReference type="RuleBase" id="RU365014"/>
    </source>
</evidence>
<feature type="non-terminal residue" evidence="11">
    <location>
        <position position="1"/>
    </location>
</feature>
<evidence type="ECO:0000256" key="1">
    <source>
        <dbReference type="ARBA" id="ARBA00001964"/>
    </source>
</evidence>
<feature type="non-terminal residue" evidence="11">
    <location>
        <position position="453"/>
    </location>
</feature>
<reference evidence="11 12" key="1">
    <citation type="submission" date="2018-05" db="EMBL/GenBank/DDBJ databases">
        <title>Draft genome sequence of Scytalidium lignicola DSM 105466, a ubiquitous saprotrophic fungus.</title>
        <authorList>
            <person name="Buettner E."/>
            <person name="Gebauer A.M."/>
            <person name="Hofrichter M."/>
            <person name="Liers C."/>
            <person name="Kellner H."/>
        </authorList>
    </citation>
    <scope>NUCLEOTIDE SEQUENCE [LARGE SCALE GENOMIC DNA]</scope>
    <source>
        <strain evidence="11 12">DSM 105466</strain>
    </source>
</reference>
<keyword evidence="5" id="KW-0809">Transit peptide</keyword>
<comment type="function">
    <text evidence="9">The branched-chain alpha-keto dehydrogenase complex catalyzes the overall conversion of alpha-keto acids to acyl-CoA and CO(2). It contains multiple copies of three enzymatic components: branched-chain alpha-keto acid decarboxylase (E1), lipoamide acyltransferase (E2) and lipoamide dehydrogenase (E3).</text>
</comment>
<comment type="cofactor">
    <cofactor evidence="1 9">
        <name>thiamine diphosphate</name>
        <dbReference type="ChEBI" id="CHEBI:58937"/>
    </cofactor>
</comment>
<evidence type="ECO:0000256" key="8">
    <source>
        <dbReference type="ARBA" id="ARBA00023128"/>
    </source>
</evidence>
<dbReference type="PANTHER" id="PTHR43380">
    <property type="entry name" value="2-OXOISOVALERATE DEHYDROGENASE SUBUNIT ALPHA, MITOCHONDRIAL"/>
    <property type="match status" value="1"/>
</dbReference>
<dbReference type="Proteomes" id="UP000258309">
    <property type="component" value="Unassembled WGS sequence"/>
</dbReference>
<keyword evidence="6" id="KW-0630">Potassium</keyword>
<dbReference type="Pfam" id="PF00676">
    <property type="entry name" value="E1_dh"/>
    <property type="match status" value="1"/>
</dbReference>
<organism evidence="11 12">
    <name type="scientific">Scytalidium lignicola</name>
    <name type="common">Hyphomycete</name>
    <dbReference type="NCBI Taxonomy" id="5539"/>
    <lineage>
        <taxon>Eukaryota</taxon>
        <taxon>Fungi</taxon>
        <taxon>Dikarya</taxon>
        <taxon>Ascomycota</taxon>
        <taxon>Pezizomycotina</taxon>
        <taxon>Leotiomycetes</taxon>
        <taxon>Leotiomycetes incertae sedis</taxon>
        <taxon>Scytalidium</taxon>
    </lineage>
</organism>
<dbReference type="GO" id="GO:0003863">
    <property type="term" value="F:branched-chain 2-oxo acid dehydrogenase activity"/>
    <property type="evidence" value="ECO:0007669"/>
    <property type="project" value="UniProtKB-EC"/>
</dbReference>
<dbReference type="FunFam" id="3.40.50.970:FF:000015">
    <property type="entry name" value="2-oxoisovalerate dehydrogenase subunit alpha"/>
    <property type="match status" value="1"/>
</dbReference>
<comment type="caution">
    <text evidence="11">The sequence shown here is derived from an EMBL/GenBank/DDBJ whole genome shotgun (WGS) entry which is preliminary data.</text>
</comment>
<dbReference type="InterPro" id="IPR029061">
    <property type="entry name" value="THDP-binding"/>
</dbReference>
<dbReference type="InterPro" id="IPR050771">
    <property type="entry name" value="Alpha-ketoacid_DH_E1_comp"/>
</dbReference>
<dbReference type="CDD" id="cd02000">
    <property type="entry name" value="TPP_E1_PDC_ADC_BCADC"/>
    <property type="match status" value="1"/>
</dbReference>
<evidence type="ECO:0000259" key="10">
    <source>
        <dbReference type="Pfam" id="PF00676"/>
    </source>
</evidence>
<keyword evidence="12" id="KW-1185">Reference proteome</keyword>
<dbReference type="InterPro" id="IPR001017">
    <property type="entry name" value="DH_E1"/>
</dbReference>
<keyword evidence="9" id="KW-0786">Thiamine pyrophosphate</keyword>
<comment type="subcellular location">
    <subcellularLocation>
        <location evidence="2">Mitochondrion matrix</location>
    </subcellularLocation>
</comment>
<comment type="catalytic activity">
    <reaction evidence="9">
        <text>N(6)-[(R)-lipoyl]-L-lysyl-[protein] + 3-methyl-2-oxobutanoate + H(+) = N(6)-[(R)-S(8)-2-methylpropanoyldihydrolipoyl]-L-lysyl-[protein] + CO2</text>
        <dbReference type="Rhea" id="RHEA:13457"/>
        <dbReference type="Rhea" id="RHEA-COMP:10474"/>
        <dbReference type="Rhea" id="RHEA-COMP:10497"/>
        <dbReference type="ChEBI" id="CHEBI:11851"/>
        <dbReference type="ChEBI" id="CHEBI:15378"/>
        <dbReference type="ChEBI" id="CHEBI:16526"/>
        <dbReference type="ChEBI" id="CHEBI:83099"/>
        <dbReference type="ChEBI" id="CHEBI:83142"/>
        <dbReference type="EC" id="1.2.4.4"/>
    </reaction>
</comment>
<dbReference type="GO" id="GO:0009083">
    <property type="term" value="P:branched-chain amino acid catabolic process"/>
    <property type="evidence" value="ECO:0007669"/>
    <property type="project" value="TreeGrafter"/>
</dbReference>
<dbReference type="GO" id="GO:0046872">
    <property type="term" value="F:metal ion binding"/>
    <property type="evidence" value="ECO:0007669"/>
    <property type="project" value="UniProtKB-KW"/>
</dbReference>
<dbReference type="EMBL" id="NCSJ02000145">
    <property type="protein sequence ID" value="RFU28941.1"/>
    <property type="molecule type" value="Genomic_DNA"/>
</dbReference>
<evidence type="ECO:0000256" key="6">
    <source>
        <dbReference type="ARBA" id="ARBA00022958"/>
    </source>
</evidence>
<dbReference type="OrthoDB" id="3845at2759"/>
<sequence>MMRPLLRLRPRPAATKACLLNQYQPLLKIGSRCNATAAVSETQRPRFPGATESPITTEMAFLRPSNLPLIPTYRVMNTEGVLDNPNRHPPNVTDEQALTWYKNMLTVNIMDTIMSEAQRQGRISFYMVSAGEEAVTVGSAAALGPDDVITCQYRETGVFQQRGFTLKDFTSQLFSNRNDPGKGRNMPVHYSGKVKTGVHAVASTLATQIPHATGAAYALKMEAQENPTRPPRVAACYFGDGAASEGDFHAALNVAATRACPVIFICRNNGFAISTPTSEQYRGDGIASRAIGYGIDVLRVDGTDIFAVYEATVEARRRALEDGCRPVLLEFMSYRISHHSTSDDSFAYRSRSEAEGWMKQDNPLTRLRRWLENRDLWNMEMEEQTRKQIRRDILQAVAQAENEKKPALEGIFSDVYETLSEEQIEQKADLRRLMEKYPAEYDVEDHEGGLAGL</sequence>
<dbReference type="Gene3D" id="3.40.50.970">
    <property type="match status" value="1"/>
</dbReference>
<evidence type="ECO:0000256" key="4">
    <source>
        <dbReference type="ARBA" id="ARBA00022723"/>
    </source>
</evidence>
<dbReference type="EC" id="1.2.4.4" evidence="9"/>
<dbReference type="STRING" id="5539.A0A3E2H6N3"/>
<comment type="similarity">
    <text evidence="3 9">Belongs to the BCKDHA family.</text>
</comment>
<evidence type="ECO:0000256" key="2">
    <source>
        <dbReference type="ARBA" id="ARBA00004305"/>
    </source>
</evidence>
<evidence type="ECO:0000313" key="11">
    <source>
        <dbReference type="EMBL" id="RFU28941.1"/>
    </source>
</evidence>
<accession>A0A3E2H6N3</accession>
<evidence type="ECO:0000256" key="3">
    <source>
        <dbReference type="ARBA" id="ARBA00008646"/>
    </source>
</evidence>